<dbReference type="InterPro" id="IPR012844">
    <property type="entry name" value="DhaM_N"/>
</dbReference>
<comment type="caution">
    <text evidence="7">The sequence shown here is derived from an EMBL/GenBank/DDBJ whole genome shotgun (WGS) entry which is preliminary data.</text>
</comment>
<dbReference type="NCBIfam" id="TIGR02364">
    <property type="entry name" value="dha_pts"/>
    <property type="match status" value="1"/>
</dbReference>
<dbReference type="AlphaFoldDB" id="A0A7W1XUX4"/>
<dbReference type="EMBL" id="JACEOL010000066">
    <property type="protein sequence ID" value="MBA4603747.1"/>
    <property type="molecule type" value="Genomic_DNA"/>
</dbReference>
<dbReference type="PANTHER" id="PTHR38594:SF1">
    <property type="entry name" value="PEP-DEPENDENT DIHYDROXYACETONE KINASE, PHOSPHORYL DONOR SUBUNIT DHAM"/>
    <property type="match status" value="1"/>
</dbReference>
<evidence type="ECO:0000256" key="4">
    <source>
        <dbReference type="ARBA" id="ARBA00022679"/>
    </source>
</evidence>
<dbReference type="GO" id="GO:0009401">
    <property type="term" value="P:phosphoenolpyruvate-dependent sugar phosphotransferase system"/>
    <property type="evidence" value="ECO:0007669"/>
    <property type="project" value="InterPro"/>
</dbReference>
<organism evidence="7 8">
    <name type="scientific">Thermoactinomyces mirandus</name>
    <dbReference type="NCBI Taxonomy" id="2756294"/>
    <lineage>
        <taxon>Bacteria</taxon>
        <taxon>Bacillati</taxon>
        <taxon>Bacillota</taxon>
        <taxon>Bacilli</taxon>
        <taxon>Bacillales</taxon>
        <taxon>Thermoactinomycetaceae</taxon>
        <taxon>Thermoactinomyces</taxon>
    </lineage>
</organism>
<proteinExistence type="predicted"/>
<evidence type="ECO:0000256" key="5">
    <source>
        <dbReference type="ARBA" id="ARBA00046577"/>
    </source>
</evidence>
<keyword evidence="8" id="KW-1185">Reference proteome</keyword>
<dbReference type="EC" id="2.7.1.121" evidence="3"/>
<comment type="subunit">
    <text evidence="5">Homodimer. The dihydroxyacetone kinase complex is composed of a homodimer of DhaM, a homodimer of DhaK and the subunit DhaL.</text>
</comment>
<dbReference type="RefSeq" id="WP_181742219.1">
    <property type="nucleotide sequence ID" value="NZ_JACEOL010000066.1"/>
</dbReference>
<sequence>MSCVGLVLVSHSEKLVEGLAEFLSQVQKQVPIAIAGGTDEGELGTSMQKIKEAIESVYSDQGVIILFDFGSASMSIEMAIEMLGPDKRIRVADAPLVEGAYAAVVQASVQSSLEKVLASAEKVNNLQKLG</sequence>
<dbReference type="InterPro" id="IPR039643">
    <property type="entry name" value="DhaM"/>
</dbReference>
<evidence type="ECO:0000313" key="8">
    <source>
        <dbReference type="Proteomes" id="UP000538292"/>
    </source>
</evidence>
<evidence type="ECO:0000256" key="1">
    <source>
        <dbReference type="ARBA" id="ARBA00001113"/>
    </source>
</evidence>
<comment type="function">
    <text evidence="2">Component of the dihydroxyacetone kinase complex, which is responsible for the phosphoenolpyruvate (PEP)-dependent phosphorylation of dihydroxyacetone. DhaM serves as the phosphoryl donor. Is phosphorylated by phosphoenolpyruvate in an EI- and HPr-dependent reaction, and a phosphorelay system on histidine residues finally leads to phosphoryl transfer to DhaL and dihydroxyacetone.</text>
</comment>
<protein>
    <recommendedName>
        <fullName evidence="3">phosphoenolpyruvate--glycerone phosphotransferase</fullName>
        <ecNumber evidence="3">2.7.1.121</ecNumber>
    </recommendedName>
</protein>
<keyword evidence="7" id="KW-0418">Kinase</keyword>
<dbReference type="InterPro" id="IPR004701">
    <property type="entry name" value="PTS_EIIA_man-typ"/>
</dbReference>
<accession>A0A7W1XUX4</accession>
<dbReference type="SUPFAM" id="SSF53062">
    <property type="entry name" value="PTS system fructose IIA component-like"/>
    <property type="match status" value="1"/>
</dbReference>
<dbReference type="PROSITE" id="PS51096">
    <property type="entry name" value="PTS_EIIA_TYPE_4"/>
    <property type="match status" value="1"/>
</dbReference>
<dbReference type="GO" id="GO:0019563">
    <property type="term" value="P:glycerol catabolic process"/>
    <property type="evidence" value="ECO:0007669"/>
    <property type="project" value="InterPro"/>
</dbReference>
<keyword evidence="4 7" id="KW-0808">Transferase</keyword>
<dbReference type="PANTHER" id="PTHR38594">
    <property type="entry name" value="PEP-DEPENDENT DIHYDROXYACETONE KINASE, PHOSPHORYL DONOR SUBUNIT DHAM"/>
    <property type="match status" value="1"/>
</dbReference>
<evidence type="ECO:0000259" key="6">
    <source>
        <dbReference type="PROSITE" id="PS51096"/>
    </source>
</evidence>
<evidence type="ECO:0000256" key="2">
    <source>
        <dbReference type="ARBA" id="ARBA00002788"/>
    </source>
</evidence>
<name>A0A7W1XUX4_9BACL</name>
<dbReference type="InterPro" id="IPR036662">
    <property type="entry name" value="PTS_EIIA_man-typ_sf"/>
</dbReference>
<dbReference type="GO" id="GO:0016020">
    <property type="term" value="C:membrane"/>
    <property type="evidence" value="ECO:0007669"/>
    <property type="project" value="InterPro"/>
</dbReference>
<reference evidence="7 8" key="1">
    <citation type="submission" date="2020-07" db="EMBL/GenBank/DDBJ databases">
        <title>Thermoactinomyces phylogeny.</title>
        <authorList>
            <person name="Dunlap C."/>
        </authorList>
    </citation>
    <scope>NUCLEOTIDE SEQUENCE [LARGE SCALE GENOMIC DNA]</scope>
    <source>
        <strain evidence="7 8">AMNI-1</strain>
    </source>
</reference>
<gene>
    <name evidence="7" type="ORF">H2C83_15875</name>
</gene>
<comment type="catalytic activity">
    <reaction evidence="1">
        <text>dihydroxyacetone + phosphoenolpyruvate = dihydroxyacetone phosphate + pyruvate</text>
        <dbReference type="Rhea" id="RHEA:18381"/>
        <dbReference type="ChEBI" id="CHEBI:15361"/>
        <dbReference type="ChEBI" id="CHEBI:16016"/>
        <dbReference type="ChEBI" id="CHEBI:57642"/>
        <dbReference type="ChEBI" id="CHEBI:58702"/>
        <dbReference type="EC" id="2.7.1.121"/>
    </reaction>
</comment>
<dbReference type="Gene3D" id="3.40.50.510">
    <property type="entry name" value="Phosphotransferase system, mannose-type IIA component"/>
    <property type="match status" value="1"/>
</dbReference>
<evidence type="ECO:0000313" key="7">
    <source>
        <dbReference type="EMBL" id="MBA4603747.1"/>
    </source>
</evidence>
<evidence type="ECO:0000256" key="3">
    <source>
        <dbReference type="ARBA" id="ARBA00012095"/>
    </source>
</evidence>
<feature type="domain" description="PTS EIIA type-4" evidence="6">
    <location>
        <begin position="3"/>
        <end position="130"/>
    </location>
</feature>
<dbReference type="Proteomes" id="UP000538292">
    <property type="component" value="Unassembled WGS sequence"/>
</dbReference>
<dbReference type="Pfam" id="PF03610">
    <property type="entry name" value="EIIA-man"/>
    <property type="match status" value="1"/>
</dbReference>
<dbReference type="GO" id="GO:0047324">
    <property type="term" value="F:phosphoenolpyruvate-glycerone phosphotransferase activity"/>
    <property type="evidence" value="ECO:0007669"/>
    <property type="project" value="UniProtKB-EC"/>
</dbReference>